<dbReference type="Pfam" id="PF01733">
    <property type="entry name" value="Nucleoside_tran"/>
    <property type="match status" value="1"/>
</dbReference>
<keyword evidence="6 7" id="KW-0472">Membrane</keyword>
<feature type="transmembrane region" description="Helical" evidence="7">
    <location>
        <begin position="45"/>
        <end position="65"/>
    </location>
</feature>
<sequence>MQIIDKKLHNRLYLAFLVLGFGSFICYYAIMAQINYWNTFYDGEITTILSTAYDIAEIVGGLIIIPMEKKMTKTALAMIHYVGSIVLIASLVPLKFIPNFQARYYITIIPVFFLGVTVSIVNALLIAVSSEVSEFCTNAQAVGVGVSTIVITAIQDLITLVFNTPPSAPNYEQNLINNALMYYGITIAILGFCVYVWSWMMKQLKKINDKKIQMLNAQAEDLLTDDTTIPTAKNTQQQSTKINSKKQSVAKKIAFIASGTAMNNIVTFTMFPLFLLKVPCRALALKGELHNDWWILSVLTVQMLTDFIGRMLPKWEAMTKRITPNMIGIMCYSRVIFMVLFPLMTLPVGRFEEGVYYSPIISNDFFFVAF</sequence>
<reference evidence="8" key="1">
    <citation type="submission" date="2015-07" db="EMBL/GenBank/DDBJ databases">
        <title>Adaptation to a free-living lifestyle via gene acquisitions in the diplomonad Trepomonas sp. PC1.</title>
        <authorList>
            <person name="Xu F."/>
            <person name="Jerlstrom-Hultqvist J."/>
            <person name="Kolisko M."/>
            <person name="Simpson A.G.B."/>
            <person name="Roger A.J."/>
            <person name="Svard S.G."/>
            <person name="Andersson J.O."/>
        </authorList>
    </citation>
    <scope>NUCLEOTIDE SEQUENCE</scope>
    <source>
        <strain evidence="8">PC1</strain>
    </source>
</reference>
<name>A0A146KLK9_9EUKA</name>
<protein>
    <submittedName>
        <fullName evidence="8">Equilibrative nucleoside transporter family protein</fullName>
    </submittedName>
</protein>
<keyword evidence="3" id="KW-0813">Transport</keyword>
<feature type="transmembrane region" description="Helical" evidence="7">
    <location>
        <begin position="77"/>
        <end position="98"/>
    </location>
</feature>
<evidence type="ECO:0000256" key="7">
    <source>
        <dbReference type="SAM" id="Phobius"/>
    </source>
</evidence>
<evidence type="ECO:0000256" key="5">
    <source>
        <dbReference type="ARBA" id="ARBA00022989"/>
    </source>
</evidence>
<dbReference type="InterPro" id="IPR002259">
    <property type="entry name" value="Eqnu_transpt"/>
</dbReference>
<dbReference type="PANTHER" id="PTHR10332:SF10">
    <property type="entry name" value="EQUILIBRATIVE NUCLEOSIDE TRANSPORTER 4"/>
    <property type="match status" value="1"/>
</dbReference>
<dbReference type="SUPFAM" id="SSF103473">
    <property type="entry name" value="MFS general substrate transporter"/>
    <property type="match status" value="1"/>
</dbReference>
<evidence type="ECO:0000256" key="6">
    <source>
        <dbReference type="ARBA" id="ARBA00023136"/>
    </source>
</evidence>
<evidence type="ECO:0000256" key="4">
    <source>
        <dbReference type="ARBA" id="ARBA00022692"/>
    </source>
</evidence>
<feature type="transmembrane region" description="Helical" evidence="7">
    <location>
        <begin position="12"/>
        <end position="30"/>
    </location>
</feature>
<feature type="transmembrane region" description="Helical" evidence="7">
    <location>
        <begin position="182"/>
        <end position="201"/>
    </location>
</feature>
<dbReference type="PANTHER" id="PTHR10332">
    <property type="entry name" value="EQUILIBRATIVE NUCLEOSIDE TRANSPORTER"/>
    <property type="match status" value="1"/>
</dbReference>
<feature type="transmembrane region" description="Helical" evidence="7">
    <location>
        <begin position="293"/>
        <end position="313"/>
    </location>
</feature>
<accession>A0A146KLK9</accession>
<dbReference type="EMBL" id="GDID01000340">
    <property type="protein sequence ID" value="JAP96266.1"/>
    <property type="molecule type" value="Transcribed_RNA"/>
</dbReference>
<evidence type="ECO:0000256" key="1">
    <source>
        <dbReference type="ARBA" id="ARBA00004141"/>
    </source>
</evidence>
<keyword evidence="4 7" id="KW-0812">Transmembrane</keyword>
<feature type="transmembrane region" description="Helical" evidence="7">
    <location>
        <begin position="141"/>
        <end position="162"/>
    </location>
</feature>
<feature type="transmembrane region" description="Helical" evidence="7">
    <location>
        <begin position="253"/>
        <end position="273"/>
    </location>
</feature>
<dbReference type="GO" id="GO:0005337">
    <property type="term" value="F:nucleoside transmembrane transporter activity"/>
    <property type="evidence" value="ECO:0007669"/>
    <property type="project" value="InterPro"/>
</dbReference>
<dbReference type="GO" id="GO:0005886">
    <property type="term" value="C:plasma membrane"/>
    <property type="evidence" value="ECO:0007669"/>
    <property type="project" value="TreeGrafter"/>
</dbReference>
<feature type="transmembrane region" description="Helical" evidence="7">
    <location>
        <begin position="325"/>
        <end position="344"/>
    </location>
</feature>
<comment type="subcellular location">
    <subcellularLocation>
        <location evidence="1">Membrane</location>
        <topology evidence="1">Multi-pass membrane protein</topology>
    </subcellularLocation>
</comment>
<gene>
    <name evidence="8" type="ORF">TPC1_10454</name>
</gene>
<dbReference type="AlphaFoldDB" id="A0A146KLK9"/>
<comment type="similarity">
    <text evidence="2">Belongs to the SLC29A/ENT transporter (TC 2.A.57) family.</text>
</comment>
<feature type="non-terminal residue" evidence="8">
    <location>
        <position position="370"/>
    </location>
</feature>
<evidence type="ECO:0000313" key="8">
    <source>
        <dbReference type="EMBL" id="JAP96266.1"/>
    </source>
</evidence>
<evidence type="ECO:0000256" key="2">
    <source>
        <dbReference type="ARBA" id="ARBA00007965"/>
    </source>
</evidence>
<keyword evidence="5 7" id="KW-1133">Transmembrane helix</keyword>
<evidence type="ECO:0000256" key="3">
    <source>
        <dbReference type="ARBA" id="ARBA00022448"/>
    </source>
</evidence>
<organism evidence="8">
    <name type="scientific">Trepomonas sp. PC1</name>
    <dbReference type="NCBI Taxonomy" id="1076344"/>
    <lineage>
        <taxon>Eukaryota</taxon>
        <taxon>Metamonada</taxon>
        <taxon>Diplomonadida</taxon>
        <taxon>Hexamitidae</taxon>
        <taxon>Hexamitinae</taxon>
        <taxon>Trepomonas</taxon>
    </lineage>
</organism>
<feature type="transmembrane region" description="Helical" evidence="7">
    <location>
        <begin position="104"/>
        <end position="129"/>
    </location>
</feature>
<proteinExistence type="inferred from homology"/>
<dbReference type="InterPro" id="IPR036259">
    <property type="entry name" value="MFS_trans_sf"/>
</dbReference>